<evidence type="ECO:0000313" key="4">
    <source>
        <dbReference type="Proteomes" id="UP001430172"/>
    </source>
</evidence>
<dbReference type="InterPro" id="IPR000601">
    <property type="entry name" value="PKD_dom"/>
</dbReference>
<reference evidence="3" key="1">
    <citation type="submission" date="2021-02" db="EMBL/GenBank/DDBJ databases">
        <title>Phycicoccus sp. MQZ13P-5T, whole genome shotgun sequence.</title>
        <authorList>
            <person name="Tuo L."/>
        </authorList>
    </citation>
    <scope>NUCLEOTIDE SEQUENCE</scope>
    <source>
        <strain evidence="3">MQZ13P-5</strain>
    </source>
</reference>
<dbReference type="Pfam" id="PF18911">
    <property type="entry name" value="PKD_4"/>
    <property type="match status" value="1"/>
</dbReference>
<accession>A0ABS2CRP0</accession>
<dbReference type="SMART" id="SM00089">
    <property type="entry name" value="PKD"/>
    <property type="match status" value="1"/>
</dbReference>
<dbReference type="SUPFAM" id="SSF49299">
    <property type="entry name" value="PKD domain"/>
    <property type="match status" value="1"/>
</dbReference>
<comment type="caution">
    <text evidence="3">The sequence shown here is derived from an EMBL/GenBank/DDBJ whole genome shotgun (WGS) entry which is preliminary data.</text>
</comment>
<dbReference type="EMBL" id="JAFDVD010000026">
    <property type="protein sequence ID" value="MBM6402488.1"/>
    <property type="molecule type" value="Genomic_DNA"/>
</dbReference>
<dbReference type="InterPro" id="IPR017853">
    <property type="entry name" value="GH"/>
</dbReference>
<dbReference type="InterPro" id="IPR035986">
    <property type="entry name" value="PKD_dom_sf"/>
</dbReference>
<feature type="region of interest" description="Disordered" evidence="1">
    <location>
        <begin position="1"/>
        <end position="33"/>
    </location>
</feature>
<dbReference type="PROSITE" id="PS50093">
    <property type="entry name" value="PKD"/>
    <property type="match status" value="1"/>
</dbReference>
<gene>
    <name evidence="3" type="ORF">JQN70_19000</name>
</gene>
<evidence type="ECO:0000259" key="2">
    <source>
        <dbReference type="PROSITE" id="PS50093"/>
    </source>
</evidence>
<dbReference type="InterPro" id="IPR022409">
    <property type="entry name" value="PKD/Chitinase_dom"/>
</dbReference>
<feature type="domain" description="PKD" evidence="2">
    <location>
        <begin position="293"/>
        <end position="375"/>
    </location>
</feature>
<dbReference type="Gene3D" id="2.60.40.10">
    <property type="entry name" value="Immunoglobulins"/>
    <property type="match status" value="1"/>
</dbReference>
<evidence type="ECO:0000256" key="1">
    <source>
        <dbReference type="SAM" id="MobiDB-lite"/>
    </source>
</evidence>
<sequence length="669" mass="69939">MPWPRAGRTPLGARSPGGRDTGARPGGHSRRTAACRARAVRVGGGVMLRRQARRGVPTVLAALAVLLASLLVPGRAEAAGGVTYVGAAHSAPQAQLFKEATVPSGTAAGDTLLLVLTRASGVTWSGPSGLTGWSTVATTTSTTLTSTVYRRTAAAGDAGTRVRFDTTAFAKAMLTLTVYRGVDPARALTVAGSAETAASTTHPSPAVAASGGETAVSYWVDRSSTTTGWSAPATTTTRDTALGTGSGRYGAVLADRADVPAGSLPGPAATSTPATTALAWTVLLPAEDPGGPGNLPPTAAFTSDCSGLSCTVDGSTSSDPDGQVQDHAWDFGDGSTGTGALTSHTYDTAGSYVVRLTVTDDDLASASTTRTVTVTDAPSQRLLLGAASSSWPWFDPAIGPVDVYREFDSGFGYARWQDTPAYLAHPGARFEYSFRVLPQRLSNPTDPIVEQVRAFVATTPKDIILTVYHEPENYGAGKFDAAQYRAGLLALKRIVDAQDAADGGGRMVALILMNVTFKGMWTSAPADWWPTDARDGGHVDIVSADVYALPHATQTACCPAGYTDGVDWRRPEHLMSFVRDFAARNRTPWSVSEFGYLEDVGDPGRRSRVLQDAVAYARANGAHHVNVFDSKGDRADWRLRWGTPVGTASSTSTAARTWRDLVAQARSGG</sequence>
<proteinExistence type="predicted"/>
<dbReference type="Gene3D" id="3.20.20.80">
    <property type="entry name" value="Glycosidases"/>
    <property type="match status" value="1"/>
</dbReference>
<keyword evidence="4" id="KW-1185">Reference proteome</keyword>
<dbReference type="Proteomes" id="UP001430172">
    <property type="component" value="Unassembled WGS sequence"/>
</dbReference>
<dbReference type="SUPFAM" id="SSF51445">
    <property type="entry name" value="(Trans)glycosidases"/>
    <property type="match status" value="1"/>
</dbReference>
<dbReference type="CDD" id="cd00146">
    <property type="entry name" value="PKD"/>
    <property type="match status" value="1"/>
</dbReference>
<name>A0ABS2CRP0_9MICO</name>
<evidence type="ECO:0000313" key="3">
    <source>
        <dbReference type="EMBL" id="MBM6402488.1"/>
    </source>
</evidence>
<protein>
    <submittedName>
        <fullName evidence="3">PKD domain-containing protein</fullName>
    </submittedName>
</protein>
<organism evidence="3 4">
    <name type="scientific">Phycicoccus sonneratiae</name>
    <dbReference type="NCBI Taxonomy" id="2807628"/>
    <lineage>
        <taxon>Bacteria</taxon>
        <taxon>Bacillati</taxon>
        <taxon>Actinomycetota</taxon>
        <taxon>Actinomycetes</taxon>
        <taxon>Micrococcales</taxon>
        <taxon>Intrasporangiaceae</taxon>
        <taxon>Phycicoccus</taxon>
    </lineage>
</organism>
<dbReference type="InterPro" id="IPR013783">
    <property type="entry name" value="Ig-like_fold"/>
</dbReference>